<accession>A0ABY4PGU3</accession>
<evidence type="ECO:0000256" key="2">
    <source>
        <dbReference type="SAM" id="Phobius"/>
    </source>
</evidence>
<dbReference type="Pfam" id="PF02517">
    <property type="entry name" value="Rce1-like"/>
    <property type="match status" value="1"/>
</dbReference>
<evidence type="ECO:0000256" key="1">
    <source>
        <dbReference type="ARBA" id="ARBA00009067"/>
    </source>
</evidence>
<feature type="transmembrane region" description="Helical" evidence="2">
    <location>
        <begin position="75"/>
        <end position="91"/>
    </location>
</feature>
<feature type="transmembrane region" description="Helical" evidence="2">
    <location>
        <begin position="135"/>
        <end position="156"/>
    </location>
</feature>
<dbReference type="RefSeq" id="WP_249510680.1">
    <property type="nucleotide sequence ID" value="NZ_CP093362.1"/>
</dbReference>
<name>A0ABY4PGU3_9LACO</name>
<feature type="transmembrane region" description="Helical" evidence="2">
    <location>
        <begin position="217"/>
        <end position="234"/>
    </location>
</feature>
<keyword evidence="2" id="KW-1133">Transmembrane helix</keyword>
<keyword evidence="4" id="KW-0482">Metalloprotease</keyword>
<organism evidence="4 5">
    <name type="scientific">Apilactobacillus apisilvae</name>
    <dbReference type="NCBI Taxonomy" id="2923364"/>
    <lineage>
        <taxon>Bacteria</taxon>
        <taxon>Bacillati</taxon>
        <taxon>Bacillota</taxon>
        <taxon>Bacilli</taxon>
        <taxon>Lactobacillales</taxon>
        <taxon>Lactobacillaceae</taxon>
        <taxon>Apilactobacillus</taxon>
    </lineage>
</organism>
<gene>
    <name evidence="4" type="ORF">MOO46_05460</name>
</gene>
<evidence type="ECO:0000313" key="5">
    <source>
        <dbReference type="Proteomes" id="UP000831859"/>
    </source>
</evidence>
<keyword evidence="5" id="KW-1185">Reference proteome</keyword>
<feature type="transmembrane region" description="Helical" evidence="2">
    <location>
        <begin position="36"/>
        <end position="54"/>
    </location>
</feature>
<evidence type="ECO:0000259" key="3">
    <source>
        <dbReference type="Pfam" id="PF02517"/>
    </source>
</evidence>
<keyword evidence="2" id="KW-0472">Membrane</keyword>
<feature type="domain" description="CAAX prenyl protease 2/Lysostaphin resistance protein A-like" evidence="3">
    <location>
        <begin position="100"/>
        <end position="204"/>
    </location>
</feature>
<dbReference type="GO" id="GO:0008237">
    <property type="term" value="F:metallopeptidase activity"/>
    <property type="evidence" value="ECO:0007669"/>
    <property type="project" value="UniProtKB-KW"/>
</dbReference>
<keyword evidence="4" id="KW-0378">Hydrolase</keyword>
<evidence type="ECO:0000313" key="4">
    <source>
        <dbReference type="EMBL" id="UQS84696.1"/>
    </source>
</evidence>
<feature type="transmembrane region" description="Helical" evidence="2">
    <location>
        <begin position="168"/>
        <end position="187"/>
    </location>
</feature>
<feature type="transmembrane region" description="Helical" evidence="2">
    <location>
        <begin position="192"/>
        <end position="211"/>
    </location>
</feature>
<feature type="transmembrane region" description="Helical" evidence="2">
    <location>
        <begin position="12"/>
        <end position="30"/>
    </location>
</feature>
<proteinExistence type="inferred from homology"/>
<keyword evidence="2" id="KW-0812">Transmembrane</keyword>
<comment type="similarity">
    <text evidence="1">Belongs to the UPF0177 family.</text>
</comment>
<reference evidence="4 5" key="1">
    <citation type="journal article" date="2022" name="Int. J. Syst. Evol. Microbiol.">
        <title>Apilactobacillus apisilvae sp. nov., Nicolia spurrieriana gen. nov. sp. nov., Bombilactobacillus folatiphilus sp. nov. and Bombilactobacillus thymidiniphilus sp. nov., four new lactic acid bacterial isolates from stingless bees Tetragonula carbonaria and Austroplebeia australis.</title>
        <authorList>
            <person name="Oliphant S.A."/>
            <person name="Watson-Haigh N.S."/>
            <person name="Sumby K.M."/>
            <person name="Gardner J."/>
            <person name="Groom S."/>
            <person name="Jiranek V."/>
        </authorList>
    </citation>
    <scope>NUCLEOTIDE SEQUENCE [LARGE SCALE GENOMIC DNA]</scope>
    <source>
        <strain evidence="4 5">SG5_A10</strain>
    </source>
</reference>
<dbReference type="Proteomes" id="UP000831859">
    <property type="component" value="Chromosome"/>
</dbReference>
<sequence length="249" mass="29050">MKKKSVFSILSFYFLQIIILILFAFISQILFRNSEILSVVFRYALALLSIFLINKFWLKQEVNFGFHNVSIKDQYSSYFLTLLIFVAYFYSFRPNDLAQPLTDVLCFSIGPGIFEEYVNRGLILTALINKFKEKGYIYILMSVLISSFLFGLMHFINFIFMAQSLPNTIVQVINATAFGFIASAIYIRTKNIFLVMFIHFFTDFSVGILNTIWDNNYALYMLDILFILFTFLLLKSKNKINVLVNNHIN</sequence>
<dbReference type="InterPro" id="IPR003675">
    <property type="entry name" value="Rce1/LyrA-like_dom"/>
</dbReference>
<dbReference type="EMBL" id="CP093362">
    <property type="protein sequence ID" value="UQS84696.1"/>
    <property type="molecule type" value="Genomic_DNA"/>
</dbReference>
<keyword evidence="4" id="KW-0645">Protease</keyword>
<protein>
    <submittedName>
        <fullName evidence="4">CPBP family intramembrane metalloprotease</fullName>
    </submittedName>
</protein>